<proteinExistence type="predicted"/>
<reference evidence="1 2" key="1">
    <citation type="journal article" date="2019" name="Front. Microbiol.">
        <title>Genomes of Neutrophilic Sulfur-Oxidizing Chemolithoautotrophs Representing 9 Proteobacterial Species From 8 Genera.</title>
        <authorList>
            <person name="Watanabe T."/>
            <person name="Kojima H."/>
            <person name="Umezawa K."/>
            <person name="Hori C."/>
            <person name="Takasuka T.E."/>
            <person name="Kato Y."/>
            <person name="Fukui M."/>
        </authorList>
    </citation>
    <scope>NUCLEOTIDE SEQUENCE [LARGE SCALE GENOMIC DNA]</scope>
    <source>
        <strain evidence="1 2">TTN</strain>
    </source>
</reference>
<protein>
    <submittedName>
        <fullName evidence="1">Uncharacterized protein</fullName>
    </submittedName>
</protein>
<dbReference type="AlphaFoldDB" id="A0A401JZP3"/>
<comment type="caution">
    <text evidence="1">The sequence shown here is derived from an EMBL/GenBank/DDBJ whole genome shotgun (WGS) entry which is preliminary data.</text>
</comment>
<sequence length="55" mass="6260">MQNALFRAILTVANHTIFLLKRHCQTINTLLLNAISGILAPFLGLHEKHYFASRK</sequence>
<dbReference type="EMBL" id="BGOW01000033">
    <property type="protein sequence ID" value="GCB02120.1"/>
    <property type="molecule type" value="Genomic_DNA"/>
</dbReference>
<organism evidence="1 2">
    <name type="scientific">Sulfuriferula multivorans</name>
    <dbReference type="NCBI Taxonomy" id="1559896"/>
    <lineage>
        <taxon>Bacteria</taxon>
        <taxon>Pseudomonadati</taxon>
        <taxon>Pseudomonadota</taxon>
        <taxon>Betaproteobacteria</taxon>
        <taxon>Nitrosomonadales</taxon>
        <taxon>Sulfuricellaceae</taxon>
        <taxon>Sulfuriferula</taxon>
    </lineage>
</organism>
<keyword evidence="2" id="KW-1185">Reference proteome</keyword>
<name>A0A401JZP3_9PROT</name>
<evidence type="ECO:0000313" key="2">
    <source>
        <dbReference type="Proteomes" id="UP000286806"/>
    </source>
</evidence>
<dbReference type="Proteomes" id="UP000286806">
    <property type="component" value="Unassembled WGS sequence"/>
</dbReference>
<accession>A0A401JZP3</accession>
<evidence type="ECO:0000313" key="1">
    <source>
        <dbReference type="EMBL" id="GCB02120.1"/>
    </source>
</evidence>
<gene>
    <name evidence="1" type="ORF">SFMTTN_2937</name>
</gene>